<dbReference type="Proteomes" id="UP001515480">
    <property type="component" value="Unassembled WGS sequence"/>
</dbReference>
<dbReference type="Pfam" id="PF09808">
    <property type="entry name" value="SNAPC1"/>
    <property type="match status" value="1"/>
</dbReference>
<reference evidence="2 3" key="1">
    <citation type="journal article" date="2024" name="Science">
        <title>Giant polyketide synthase enzymes in the biosynthesis of giant marine polyether toxins.</title>
        <authorList>
            <person name="Fallon T.R."/>
            <person name="Shende V.V."/>
            <person name="Wierzbicki I.H."/>
            <person name="Pendleton A.L."/>
            <person name="Watervoot N.F."/>
            <person name="Auber R.P."/>
            <person name="Gonzalez D.J."/>
            <person name="Wisecaver J.H."/>
            <person name="Moore B.S."/>
        </authorList>
    </citation>
    <scope>NUCLEOTIDE SEQUENCE [LARGE SCALE GENOMIC DNA]</scope>
    <source>
        <strain evidence="2 3">12B1</strain>
    </source>
</reference>
<accession>A0AB34J2J5</accession>
<feature type="region of interest" description="Disordered" evidence="1">
    <location>
        <begin position="212"/>
        <end position="265"/>
    </location>
</feature>
<keyword evidence="3" id="KW-1185">Reference proteome</keyword>
<dbReference type="GO" id="GO:0042796">
    <property type="term" value="P:snRNA transcription by RNA polymerase III"/>
    <property type="evidence" value="ECO:0007669"/>
    <property type="project" value="TreeGrafter"/>
</dbReference>
<dbReference type="EMBL" id="JBGBPQ010000014">
    <property type="protein sequence ID" value="KAL1511602.1"/>
    <property type="molecule type" value="Genomic_DNA"/>
</dbReference>
<dbReference type="GO" id="GO:0043565">
    <property type="term" value="F:sequence-specific DNA binding"/>
    <property type="evidence" value="ECO:0007669"/>
    <property type="project" value="TreeGrafter"/>
</dbReference>
<dbReference type="PANTHER" id="PTHR15131">
    <property type="entry name" value="SMALL NUCLEAR RNA ACTIVATING COMPLEX, POLYPEPTIDE 1"/>
    <property type="match status" value="1"/>
</dbReference>
<name>A0AB34J2J5_PRYPA</name>
<sequence length="265" mass="29982">MPRRLALPQETLHQLVECITRFYYHEETSFAAFSSIFHSLAIARLLTPPPSPKGMPPHCERAHTALLLHAAAAHAADGPFQYRLGGLFLLHSLYLLQRPSPRMRIPISEEEWSGMMALADELRQQKHAQGFRALHTLWTSDAFCHKKVAVEDVPPRQEELEPSLHIGFAAELSQQEPVLSSAYDKYAQAMGEARASPCERLRELLQQYERREFPIAQTTQQAKRSKQYAPTRHGGNRHPTVRGGRSSVDEPRGVCPSLSDDEWAM</sequence>
<evidence type="ECO:0000256" key="1">
    <source>
        <dbReference type="SAM" id="MobiDB-lite"/>
    </source>
</evidence>
<evidence type="ECO:0000313" key="2">
    <source>
        <dbReference type="EMBL" id="KAL1511602.1"/>
    </source>
</evidence>
<gene>
    <name evidence="2" type="ORF">AB1Y20_006396</name>
</gene>
<evidence type="ECO:0000313" key="3">
    <source>
        <dbReference type="Proteomes" id="UP001515480"/>
    </source>
</evidence>
<dbReference type="GO" id="GO:0019185">
    <property type="term" value="C:snRNA-activating protein complex"/>
    <property type="evidence" value="ECO:0007669"/>
    <property type="project" value="TreeGrafter"/>
</dbReference>
<dbReference type="GO" id="GO:0042795">
    <property type="term" value="P:snRNA transcription by RNA polymerase II"/>
    <property type="evidence" value="ECO:0007669"/>
    <property type="project" value="TreeGrafter"/>
</dbReference>
<comment type="caution">
    <text evidence="2">The sequence shown here is derived from an EMBL/GenBank/DDBJ whole genome shotgun (WGS) entry which is preliminary data.</text>
</comment>
<dbReference type="PANTHER" id="PTHR15131:SF3">
    <property type="entry name" value="SNRNA-ACTIVATING PROTEIN COMPLEX SUBUNIT 1"/>
    <property type="match status" value="1"/>
</dbReference>
<protein>
    <submittedName>
        <fullName evidence="2">Uncharacterized protein</fullName>
    </submittedName>
</protein>
<dbReference type="InterPro" id="IPR019188">
    <property type="entry name" value="SNAPC1"/>
</dbReference>
<proteinExistence type="predicted"/>
<organism evidence="2 3">
    <name type="scientific">Prymnesium parvum</name>
    <name type="common">Toxic golden alga</name>
    <dbReference type="NCBI Taxonomy" id="97485"/>
    <lineage>
        <taxon>Eukaryota</taxon>
        <taxon>Haptista</taxon>
        <taxon>Haptophyta</taxon>
        <taxon>Prymnesiophyceae</taxon>
        <taxon>Prymnesiales</taxon>
        <taxon>Prymnesiaceae</taxon>
        <taxon>Prymnesium</taxon>
    </lineage>
</organism>
<dbReference type="AlphaFoldDB" id="A0AB34J2J5"/>